<proteinExistence type="predicted"/>
<protein>
    <submittedName>
        <fullName evidence="1">Uncharacterized protein</fullName>
    </submittedName>
</protein>
<evidence type="ECO:0000313" key="2">
    <source>
        <dbReference type="Proteomes" id="UP001152888"/>
    </source>
</evidence>
<comment type="caution">
    <text evidence="1">The sequence shown here is derived from an EMBL/GenBank/DDBJ whole genome shotgun (WGS) entry which is preliminary data.</text>
</comment>
<dbReference type="Proteomes" id="UP001152888">
    <property type="component" value="Unassembled WGS sequence"/>
</dbReference>
<organism evidence="1 2">
    <name type="scientific">Acanthoscelides obtectus</name>
    <name type="common">Bean weevil</name>
    <name type="synonym">Bruchus obtectus</name>
    <dbReference type="NCBI Taxonomy" id="200917"/>
    <lineage>
        <taxon>Eukaryota</taxon>
        <taxon>Metazoa</taxon>
        <taxon>Ecdysozoa</taxon>
        <taxon>Arthropoda</taxon>
        <taxon>Hexapoda</taxon>
        <taxon>Insecta</taxon>
        <taxon>Pterygota</taxon>
        <taxon>Neoptera</taxon>
        <taxon>Endopterygota</taxon>
        <taxon>Coleoptera</taxon>
        <taxon>Polyphaga</taxon>
        <taxon>Cucujiformia</taxon>
        <taxon>Chrysomeloidea</taxon>
        <taxon>Chrysomelidae</taxon>
        <taxon>Bruchinae</taxon>
        <taxon>Bruchini</taxon>
        <taxon>Acanthoscelides</taxon>
    </lineage>
</organism>
<reference evidence="1" key="1">
    <citation type="submission" date="2022-03" db="EMBL/GenBank/DDBJ databases">
        <authorList>
            <person name="Sayadi A."/>
        </authorList>
    </citation>
    <scope>NUCLEOTIDE SEQUENCE</scope>
</reference>
<sequence length="62" mass="7318">MKVIVVLQTKQLFNADNAVSLEVGCRKLLFFRLRHVEQKLQLDPQTVMYRREDPRGHEHPST</sequence>
<evidence type="ECO:0000313" key="1">
    <source>
        <dbReference type="EMBL" id="CAH1973445.1"/>
    </source>
</evidence>
<dbReference type="AlphaFoldDB" id="A0A9P0KKS3"/>
<accession>A0A9P0KKS3</accession>
<name>A0A9P0KKS3_ACAOB</name>
<gene>
    <name evidence="1" type="ORF">ACAOBT_LOCUS10566</name>
</gene>
<dbReference type="EMBL" id="CAKOFQ010006809">
    <property type="protein sequence ID" value="CAH1973445.1"/>
    <property type="molecule type" value="Genomic_DNA"/>
</dbReference>
<keyword evidence="2" id="KW-1185">Reference proteome</keyword>